<keyword evidence="3" id="KW-0808">Transferase</keyword>
<dbReference type="PANTHER" id="PTHR12526:SF630">
    <property type="entry name" value="GLYCOSYLTRANSFERASE"/>
    <property type="match status" value="1"/>
</dbReference>
<dbReference type="GO" id="GO:0016757">
    <property type="term" value="F:glycosyltransferase activity"/>
    <property type="evidence" value="ECO:0007669"/>
    <property type="project" value="InterPro"/>
</dbReference>
<dbReference type="InterPro" id="IPR028098">
    <property type="entry name" value="Glyco_trans_4-like_N"/>
</dbReference>
<dbReference type="AlphaFoldDB" id="A0A6B0T5Z7"/>
<dbReference type="Pfam" id="PF00534">
    <property type="entry name" value="Glycos_transf_1"/>
    <property type="match status" value="1"/>
</dbReference>
<accession>A0A6B0T5Z7</accession>
<dbReference type="Gene3D" id="3.40.50.2000">
    <property type="entry name" value="Glycogen Phosphorylase B"/>
    <property type="match status" value="2"/>
</dbReference>
<dbReference type="SUPFAM" id="SSF53756">
    <property type="entry name" value="UDP-Glycosyltransferase/glycogen phosphorylase"/>
    <property type="match status" value="1"/>
</dbReference>
<organism evidence="3 4">
    <name type="scientific">Halovenus carboxidivorans</name>
    <dbReference type="NCBI Taxonomy" id="2692199"/>
    <lineage>
        <taxon>Archaea</taxon>
        <taxon>Methanobacteriati</taxon>
        <taxon>Methanobacteriota</taxon>
        <taxon>Stenosarchaea group</taxon>
        <taxon>Halobacteria</taxon>
        <taxon>Halobacteriales</taxon>
        <taxon>Haloarculaceae</taxon>
        <taxon>Halovenus</taxon>
    </lineage>
</organism>
<dbReference type="RefSeq" id="WP_159763074.1">
    <property type="nucleotide sequence ID" value="NZ_WUUT01000001.1"/>
</dbReference>
<sequence length="372" mass="40322">MSETESITVFLPGLHGGGAEKMMLDLSSEFVDRGLDVDLVVASREGKFLDKVPEKVDLIDLDAPEPPGYGLLGALPGLISHLRDRCPDAVLSALNRANIVAVLATRLSQVDARVVVSERNHLSTYLDHAMRREQLALPRLIRAVYPYADDVVAISEGVADDLAETAGLDRESITVVYNPAMTPEIRGMYDEPVEYPWFGDDLPVIIGVGSLTEQKDFPTLLRAVAHLREERPCRLVICGEGEKRPELEALVEELGLDDIVDLPGFVDNPYAMMNQADVFALSSKWEGFGNVIVEALGCGCPVVSTDCPSGPAEILSGGKHGELVPVGDPRALASGIAAQLDDPPNARELQERADDFAVDTIAREYLTVLLDR</sequence>
<evidence type="ECO:0000259" key="2">
    <source>
        <dbReference type="Pfam" id="PF13579"/>
    </source>
</evidence>
<dbReference type="PANTHER" id="PTHR12526">
    <property type="entry name" value="GLYCOSYLTRANSFERASE"/>
    <property type="match status" value="1"/>
</dbReference>
<proteinExistence type="predicted"/>
<dbReference type="InterPro" id="IPR001296">
    <property type="entry name" value="Glyco_trans_1"/>
</dbReference>
<protein>
    <submittedName>
        <fullName evidence="3">Glycosyltransferase</fullName>
    </submittedName>
</protein>
<dbReference type="EMBL" id="WUUT01000001">
    <property type="protein sequence ID" value="MXR50993.1"/>
    <property type="molecule type" value="Genomic_DNA"/>
</dbReference>
<evidence type="ECO:0000313" key="4">
    <source>
        <dbReference type="Proteomes" id="UP000466535"/>
    </source>
</evidence>
<dbReference type="OrthoDB" id="132546at2157"/>
<reference evidence="3 4" key="1">
    <citation type="submission" date="2019-12" db="EMBL/GenBank/DDBJ databases">
        <title>Isolation and characterization of three novel carbon monoxide-oxidizing members of Halobacteria from salione crusts and soils.</title>
        <authorList>
            <person name="Myers M.R."/>
            <person name="King G.M."/>
        </authorList>
    </citation>
    <scope>NUCLEOTIDE SEQUENCE [LARGE SCALE GENOMIC DNA]</scope>
    <source>
        <strain evidence="3 4">WSH3</strain>
    </source>
</reference>
<dbReference type="CDD" id="cd03811">
    <property type="entry name" value="GT4_GT28_WabH-like"/>
    <property type="match status" value="1"/>
</dbReference>
<name>A0A6B0T5Z7_9EURY</name>
<feature type="domain" description="Glycosyl transferase family 1" evidence="1">
    <location>
        <begin position="200"/>
        <end position="353"/>
    </location>
</feature>
<evidence type="ECO:0000259" key="1">
    <source>
        <dbReference type="Pfam" id="PF00534"/>
    </source>
</evidence>
<dbReference type="Proteomes" id="UP000466535">
    <property type="component" value="Unassembled WGS sequence"/>
</dbReference>
<dbReference type="Pfam" id="PF13579">
    <property type="entry name" value="Glyco_trans_4_4"/>
    <property type="match status" value="1"/>
</dbReference>
<keyword evidence="4" id="KW-1185">Reference proteome</keyword>
<comment type="caution">
    <text evidence="3">The sequence shown here is derived from an EMBL/GenBank/DDBJ whole genome shotgun (WGS) entry which is preliminary data.</text>
</comment>
<evidence type="ECO:0000313" key="3">
    <source>
        <dbReference type="EMBL" id="MXR50993.1"/>
    </source>
</evidence>
<gene>
    <name evidence="3" type="ORF">GRX03_05145</name>
</gene>
<feature type="domain" description="Glycosyltransferase subfamily 4-like N-terminal" evidence="2">
    <location>
        <begin position="17"/>
        <end position="178"/>
    </location>
</feature>